<comment type="subcellular location">
    <subcellularLocation>
        <location evidence="1">Cell membrane</location>
    </subcellularLocation>
</comment>
<evidence type="ECO:0000256" key="14">
    <source>
        <dbReference type="ARBA" id="ARBA00049902"/>
    </source>
</evidence>
<protein>
    <recommendedName>
        <fullName evidence="13">peptidoglycan glycosyltransferase</fullName>
        <ecNumber evidence="13">2.4.99.28</ecNumber>
    </recommendedName>
</protein>
<accession>A0A2K1PB94</accession>
<proteinExistence type="predicted"/>
<evidence type="ECO:0000256" key="7">
    <source>
        <dbReference type="ARBA" id="ARBA00022801"/>
    </source>
</evidence>
<evidence type="ECO:0000256" key="13">
    <source>
        <dbReference type="ARBA" id="ARBA00044770"/>
    </source>
</evidence>
<evidence type="ECO:0000256" key="8">
    <source>
        <dbReference type="ARBA" id="ARBA00022960"/>
    </source>
</evidence>
<dbReference type="PANTHER" id="PTHR32282:SF11">
    <property type="entry name" value="PENICILLIN-BINDING PROTEIN 1B"/>
    <property type="match status" value="1"/>
</dbReference>
<evidence type="ECO:0000256" key="3">
    <source>
        <dbReference type="ARBA" id="ARBA00022645"/>
    </source>
</evidence>
<dbReference type="GO" id="GO:0009252">
    <property type="term" value="P:peptidoglycan biosynthetic process"/>
    <property type="evidence" value="ECO:0007669"/>
    <property type="project" value="UniProtKB-KW"/>
</dbReference>
<evidence type="ECO:0000256" key="2">
    <source>
        <dbReference type="ARBA" id="ARBA00022475"/>
    </source>
</evidence>
<evidence type="ECO:0000313" key="18">
    <source>
        <dbReference type="EMBL" id="PNS00070.1"/>
    </source>
</evidence>
<reference evidence="18 19" key="1">
    <citation type="submission" date="2013-12" db="EMBL/GenBank/DDBJ databases">
        <title>Comparative genomics of Petrotoga isolates.</title>
        <authorList>
            <person name="Nesbo C.L."/>
            <person name="Charchuk R."/>
            <person name="Chow K."/>
        </authorList>
    </citation>
    <scope>NUCLEOTIDE SEQUENCE [LARGE SCALE GENOMIC DNA]</scope>
    <source>
        <strain evidence="18 19">DSM 10691</strain>
    </source>
</reference>
<evidence type="ECO:0000256" key="4">
    <source>
        <dbReference type="ARBA" id="ARBA00022670"/>
    </source>
</evidence>
<keyword evidence="19" id="KW-1185">Reference proteome</keyword>
<dbReference type="GO" id="GO:0071555">
    <property type="term" value="P:cell wall organization"/>
    <property type="evidence" value="ECO:0007669"/>
    <property type="project" value="UniProtKB-KW"/>
</dbReference>
<dbReference type="InterPro" id="IPR023346">
    <property type="entry name" value="Lysozyme-like_dom_sf"/>
</dbReference>
<dbReference type="GO" id="GO:0008658">
    <property type="term" value="F:penicillin binding"/>
    <property type="evidence" value="ECO:0007669"/>
    <property type="project" value="InterPro"/>
</dbReference>
<dbReference type="PANTHER" id="PTHR32282">
    <property type="entry name" value="BINDING PROTEIN TRANSPEPTIDASE, PUTATIVE-RELATED"/>
    <property type="match status" value="1"/>
</dbReference>
<evidence type="ECO:0000256" key="10">
    <source>
        <dbReference type="ARBA" id="ARBA00023136"/>
    </source>
</evidence>
<feature type="transmembrane region" description="Helical" evidence="15">
    <location>
        <begin position="36"/>
        <end position="58"/>
    </location>
</feature>
<keyword evidence="10 15" id="KW-0472">Membrane</keyword>
<dbReference type="EC" id="2.4.99.28" evidence="13"/>
<evidence type="ECO:0000256" key="11">
    <source>
        <dbReference type="ARBA" id="ARBA00023268"/>
    </source>
</evidence>
<keyword evidence="9" id="KW-0573">Peptidoglycan synthesis</keyword>
<gene>
    <name evidence="18" type="ORF">X928_05780</name>
</gene>
<dbReference type="InterPro" id="IPR001264">
    <property type="entry name" value="Glyco_trans_51"/>
</dbReference>
<dbReference type="Gene3D" id="1.10.3810.10">
    <property type="entry name" value="Biosynthetic peptidoglycan transglycosylase-like"/>
    <property type="match status" value="1"/>
</dbReference>
<dbReference type="Pfam" id="PF00912">
    <property type="entry name" value="Transgly"/>
    <property type="match status" value="1"/>
</dbReference>
<dbReference type="GO" id="GO:0008955">
    <property type="term" value="F:peptidoglycan glycosyltransferase activity"/>
    <property type="evidence" value="ECO:0007669"/>
    <property type="project" value="UniProtKB-EC"/>
</dbReference>
<dbReference type="SUPFAM" id="SSF56601">
    <property type="entry name" value="beta-lactamase/transpeptidase-like"/>
    <property type="match status" value="1"/>
</dbReference>
<name>A0A2K1PB94_9BACT</name>
<evidence type="ECO:0000256" key="15">
    <source>
        <dbReference type="SAM" id="Phobius"/>
    </source>
</evidence>
<keyword evidence="4" id="KW-0645">Protease</keyword>
<dbReference type="InterPro" id="IPR036950">
    <property type="entry name" value="PBP_transglycosylase"/>
</dbReference>
<keyword evidence="15" id="KW-0812">Transmembrane</keyword>
<evidence type="ECO:0000256" key="6">
    <source>
        <dbReference type="ARBA" id="ARBA00022679"/>
    </source>
</evidence>
<comment type="caution">
    <text evidence="18">The sequence shown here is derived from an EMBL/GenBank/DDBJ whole genome shotgun (WGS) entry which is preliminary data.</text>
</comment>
<evidence type="ECO:0000256" key="5">
    <source>
        <dbReference type="ARBA" id="ARBA00022676"/>
    </source>
</evidence>
<evidence type="ECO:0000256" key="9">
    <source>
        <dbReference type="ARBA" id="ARBA00022984"/>
    </source>
</evidence>
<keyword evidence="15" id="KW-1133">Transmembrane helix</keyword>
<dbReference type="Proteomes" id="UP000236199">
    <property type="component" value="Unassembled WGS sequence"/>
</dbReference>
<dbReference type="GO" id="GO:0030288">
    <property type="term" value="C:outer membrane-bounded periplasmic space"/>
    <property type="evidence" value="ECO:0007669"/>
    <property type="project" value="TreeGrafter"/>
</dbReference>
<evidence type="ECO:0000259" key="16">
    <source>
        <dbReference type="Pfam" id="PF00905"/>
    </source>
</evidence>
<evidence type="ECO:0000256" key="1">
    <source>
        <dbReference type="ARBA" id="ARBA00004236"/>
    </source>
</evidence>
<dbReference type="GO" id="GO:0008360">
    <property type="term" value="P:regulation of cell shape"/>
    <property type="evidence" value="ECO:0007669"/>
    <property type="project" value="UniProtKB-KW"/>
</dbReference>
<dbReference type="GO" id="GO:0005886">
    <property type="term" value="C:plasma membrane"/>
    <property type="evidence" value="ECO:0007669"/>
    <property type="project" value="UniProtKB-SubCell"/>
</dbReference>
<dbReference type="GO" id="GO:0004180">
    <property type="term" value="F:carboxypeptidase activity"/>
    <property type="evidence" value="ECO:0007669"/>
    <property type="project" value="UniProtKB-KW"/>
</dbReference>
<keyword evidence="8" id="KW-0133">Cell shape</keyword>
<keyword evidence="12" id="KW-0961">Cell wall biogenesis/degradation</keyword>
<dbReference type="InterPro" id="IPR001460">
    <property type="entry name" value="PCN-bd_Tpept"/>
</dbReference>
<keyword evidence="3" id="KW-0121">Carboxypeptidase</keyword>
<dbReference type="Pfam" id="PF00905">
    <property type="entry name" value="Transpeptidase"/>
    <property type="match status" value="1"/>
</dbReference>
<dbReference type="AlphaFoldDB" id="A0A2K1PB94"/>
<evidence type="ECO:0000256" key="12">
    <source>
        <dbReference type="ARBA" id="ARBA00023316"/>
    </source>
</evidence>
<comment type="catalytic activity">
    <reaction evidence="14">
        <text>[GlcNAc-(1-&gt;4)-Mur2Ac(oyl-L-Ala-gamma-D-Glu-L-Lys-D-Ala-D-Ala)](n)-di-trans,octa-cis-undecaprenyl diphosphate + beta-D-GlcNAc-(1-&gt;4)-Mur2Ac(oyl-L-Ala-gamma-D-Glu-L-Lys-D-Ala-D-Ala)-di-trans,octa-cis-undecaprenyl diphosphate = [GlcNAc-(1-&gt;4)-Mur2Ac(oyl-L-Ala-gamma-D-Glu-L-Lys-D-Ala-D-Ala)](n+1)-di-trans,octa-cis-undecaprenyl diphosphate + di-trans,octa-cis-undecaprenyl diphosphate + H(+)</text>
        <dbReference type="Rhea" id="RHEA:23708"/>
        <dbReference type="Rhea" id="RHEA-COMP:9602"/>
        <dbReference type="Rhea" id="RHEA-COMP:9603"/>
        <dbReference type="ChEBI" id="CHEBI:15378"/>
        <dbReference type="ChEBI" id="CHEBI:58405"/>
        <dbReference type="ChEBI" id="CHEBI:60033"/>
        <dbReference type="ChEBI" id="CHEBI:78435"/>
        <dbReference type="EC" id="2.4.99.28"/>
    </reaction>
</comment>
<keyword evidence="5" id="KW-0328">Glycosyltransferase</keyword>
<dbReference type="GO" id="GO:0006508">
    <property type="term" value="P:proteolysis"/>
    <property type="evidence" value="ECO:0007669"/>
    <property type="project" value="UniProtKB-KW"/>
</dbReference>
<keyword evidence="6" id="KW-0808">Transferase</keyword>
<organism evidence="18 19">
    <name type="scientific">Petrotoga miotherma DSM 10691</name>
    <dbReference type="NCBI Taxonomy" id="1434326"/>
    <lineage>
        <taxon>Bacteria</taxon>
        <taxon>Thermotogati</taxon>
        <taxon>Thermotogota</taxon>
        <taxon>Thermotogae</taxon>
        <taxon>Petrotogales</taxon>
        <taxon>Petrotogaceae</taxon>
        <taxon>Petrotoga</taxon>
    </lineage>
</organism>
<feature type="domain" description="Penicillin-binding protein transpeptidase" evidence="16">
    <location>
        <begin position="322"/>
        <end position="553"/>
    </location>
</feature>
<evidence type="ECO:0000259" key="17">
    <source>
        <dbReference type="Pfam" id="PF00912"/>
    </source>
</evidence>
<dbReference type="EMBL" id="AZRM01000026">
    <property type="protein sequence ID" value="PNS00070.1"/>
    <property type="molecule type" value="Genomic_DNA"/>
</dbReference>
<keyword evidence="2" id="KW-1003">Cell membrane</keyword>
<sequence>MRGKPLKLPKNKSLFFKRSLFAHCGKQAEVFFIKSFIIGFFMGMAIFFALFFYVYGYYSDSTSIFLVDSKYNTYLFDNGEQILSTKYKYVKLDEMPSELIYFLLWTEDREFYEHNGINIKALTRAALTNIKNFSIVQGGSTLTQQLAKTVYLTNERTIKRKIMDIMLAFFLERSYTKEEILEAYMNSVYLGNDISGFGAAAERYYGKELENLSYEEMLVLIGIINGPEVYNPYKYPERAKNQGMIVLNSLPNNFIIEEKDIVKEKIDKMVFYPQTYDERYLNLIYRIKAEEEDIGLKGGGYTVKTTFNKNLFDSVTIDSSTSAIVINNKTGEILSFWGGEYDVFYSQQQVGSAMKPFYYLLALENGYDKDTTLPDQPMKFGDWAPENFDKTYRGMVTLEEALVDSINIPSIYLASHIDISPQRSIETIKNFLSNVVGVQGKYPNDLTLALGTVETSPYELTKAYSIFPNYGIIPSPYIISEVYDKKGNLIYKRYPNVERKIEDISNDSYATMNTLMRKVVLEGTGQRANVLDLDLHGKTGTSDLSAWFIGYTGSEVLSTMVKGEDLLSSYTAVPRAKEIATSLLYYGQSEEVYVYLSLKSIQESISFFESPIDFVSTGGNVVGYLNSVKFDYPFKELEKKINAAQREIQYLYPDVVKEIEQWKKENLTDFFQEPFSFIQNGYDLESYLNSVIIDKDTQAQLREIYNQIKYIYPDQAKIIENFIE</sequence>
<dbReference type="InterPro" id="IPR050396">
    <property type="entry name" value="Glycosyltr_51/Transpeptidase"/>
</dbReference>
<dbReference type="Gene3D" id="3.40.710.10">
    <property type="entry name" value="DD-peptidase/beta-lactamase superfamily"/>
    <property type="match status" value="1"/>
</dbReference>
<keyword evidence="7" id="KW-0378">Hydrolase</keyword>
<evidence type="ECO:0000313" key="19">
    <source>
        <dbReference type="Proteomes" id="UP000236199"/>
    </source>
</evidence>
<keyword evidence="11" id="KW-0511">Multifunctional enzyme</keyword>
<feature type="domain" description="Glycosyl transferase family 51" evidence="17">
    <location>
        <begin position="85"/>
        <end position="249"/>
    </location>
</feature>
<dbReference type="SUPFAM" id="SSF53955">
    <property type="entry name" value="Lysozyme-like"/>
    <property type="match status" value="1"/>
</dbReference>
<dbReference type="InterPro" id="IPR012338">
    <property type="entry name" value="Beta-lactam/transpept-like"/>
</dbReference>